<evidence type="ECO:0000256" key="1">
    <source>
        <dbReference type="ARBA" id="ARBA00023157"/>
    </source>
</evidence>
<keyword evidence="4" id="KW-1185">Reference proteome</keyword>
<dbReference type="Proteomes" id="UP000217083">
    <property type="component" value="Unassembled WGS sequence"/>
</dbReference>
<dbReference type="InterPro" id="IPR000866">
    <property type="entry name" value="AhpC/TSA"/>
</dbReference>
<organism evidence="3 4">
    <name type="scientific">Lottiidibacillus patelloidae</name>
    <dbReference type="NCBI Taxonomy" id="2670334"/>
    <lineage>
        <taxon>Bacteria</taxon>
        <taxon>Bacillati</taxon>
        <taxon>Bacillota</taxon>
        <taxon>Bacilli</taxon>
        <taxon>Bacillales</taxon>
        <taxon>Bacillaceae</taxon>
        <taxon>Lottiidibacillus</taxon>
    </lineage>
</organism>
<dbReference type="EMBL" id="NPIA01000001">
    <property type="protein sequence ID" value="OZM58237.1"/>
    <property type="molecule type" value="Genomic_DNA"/>
</dbReference>
<proteinExistence type="predicted"/>
<comment type="caution">
    <text evidence="3">The sequence shown here is derived from an EMBL/GenBank/DDBJ whole genome shotgun (WGS) entry which is preliminary data.</text>
</comment>
<reference evidence="4" key="1">
    <citation type="submission" date="2017-08" db="EMBL/GenBank/DDBJ databases">
        <authorList>
            <person name="Huang Z."/>
        </authorList>
    </citation>
    <scope>NUCLEOTIDE SEQUENCE [LARGE SCALE GENOMIC DNA]</scope>
    <source>
        <strain evidence="4">SA5d-4</strain>
    </source>
</reference>
<dbReference type="AlphaFoldDB" id="A0A263BY47"/>
<reference evidence="3 4" key="2">
    <citation type="submission" date="2017-09" db="EMBL/GenBank/DDBJ databases">
        <title>Bacillus patelloidae sp. nov., isolated from the intestinal tract of a marine limpet.</title>
        <authorList>
            <person name="Liu R."/>
            <person name="Dong C."/>
            <person name="Shao Z."/>
        </authorList>
    </citation>
    <scope>NUCLEOTIDE SEQUENCE [LARGE SCALE GENOMIC DNA]</scope>
    <source>
        <strain evidence="3 4">SA5d-4</strain>
    </source>
</reference>
<dbReference type="GO" id="GO:0016209">
    <property type="term" value="F:antioxidant activity"/>
    <property type="evidence" value="ECO:0007669"/>
    <property type="project" value="InterPro"/>
</dbReference>
<accession>A0A263BY47</accession>
<evidence type="ECO:0000313" key="3">
    <source>
        <dbReference type="EMBL" id="OZM58237.1"/>
    </source>
</evidence>
<dbReference type="InterPro" id="IPR036249">
    <property type="entry name" value="Thioredoxin-like_sf"/>
</dbReference>
<gene>
    <name evidence="3" type="ORF">CIB95_01300</name>
</gene>
<evidence type="ECO:0000313" key="4">
    <source>
        <dbReference type="Proteomes" id="UP000217083"/>
    </source>
</evidence>
<feature type="domain" description="Alkyl hydroperoxide reductase subunit C/ Thiol specific antioxidant" evidence="2">
    <location>
        <begin position="1"/>
        <end position="80"/>
    </location>
</feature>
<dbReference type="Pfam" id="PF00578">
    <property type="entry name" value="AhpC-TSA"/>
    <property type="match status" value="1"/>
</dbReference>
<protein>
    <recommendedName>
        <fullName evidence="2">Alkyl hydroperoxide reductase subunit C/ Thiol specific antioxidant domain-containing protein</fullName>
    </recommendedName>
</protein>
<sequence length="107" mass="12415">MQQEYNNFQAKGIDLIIIFPQKRSIVEKFAKKNQFNMTLLVDEDRSVIKSFDVFHLIGIDAFRIARPSVFFINAEGKVAFAYIGKNQKDRLSINELNMQIEKETGKN</sequence>
<dbReference type="SUPFAM" id="SSF52833">
    <property type="entry name" value="Thioredoxin-like"/>
    <property type="match status" value="1"/>
</dbReference>
<name>A0A263BY47_9BACI</name>
<dbReference type="GO" id="GO:0016491">
    <property type="term" value="F:oxidoreductase activity"/>
    <property type="evidence" value="ECO:0007669"/>
    <property type="project" value="InterPro"/>
</dbReference>
<dbReference type="Gene3D" id="3.40.30.10">
    <property type="entry name" value="Glutaredoxin"/>
    <property type="match status" value="1"/>
</dbReference>
<evidence type="ECO:0000259" key="2">
    <source>
        <dbReference type="Pfam" id="PF00578"/>
    </source>
</evidence>
<keyword evidence="1" id="KW-1015">Disulfide bond</keyword>